<dbReference type="KEGG" id="amic:Ami3637_09365"/>
<dbReference type="PANTHER" id="PTHR43531">
    <property type="entry name" value="PROTEIN ICFG"/>
    <property type="match status" value="1"/>
</dbReference>
<dbReference type="RefSeq" id="WP_162362346.1">
    <property type="nucleotide sequence ID" value="NZ_CP047591.1"/>
</dbReference>
<evidence type="ECO:0000313" key="7">
    <source>
        <dbReference type="EMBL" id="QHI72578.1"/>
    </source>
</evidence>
<dbReference type="PROSITE" id="PS51257">
    <property type="entry name" value="PROKAR_LIPOPROTEIN"/>
    <property type="match status" value="1"/>
</dbReference>
<evidence type="ECO:0000313" key="8">
    <source>
        <dbReference type="Proteomes" id="UP000463883"/>
    </source>
</evidence>
<dbReference type="PROSITE" id="PS50885">
    <property type="entry name" value="HAMP"/>
    <property type="match status" value="1"/>
</dbReference>
<dbReference type="PROSITE" id="PS50111">
    <property type="entry name" value="CHEMOTAXIS_TRANSDUC_2"/>
    <property type="match status" value="1"/>
</dbReference>
<feature type="transmembrane region" description="Helical" evidence="4">
    <location>
        <begin position="195"/>
        <end position="216"/>
    </location>
</feature>
<dbReference type="GO" id="GO:0006935">
    <property type="term" value="P:chemotaxis"/>
    <property type="evidence" value="ECO:0007669"/>
    <property type="project" value="UniProtKB-KW"/>
</dbReference>
<accession>A0A6P1MKL4</accession>
<dbReference type="Gene3D" id="1.10.287.950">
    <property type="entry name" value="Methyl-accepting chemotaxis protein"/>
    <property type="match status" value="1"/>
</dbReference>
<reference evidence="7 8" key="1">
    <citation type="submission" date="2020-01" db="EMBL/GenBank/DDBJ databases">
        <title>Genomic analysis of Aminipila sp. CBA3637.</title>
        <authorList>
            <person name="Kim Y.B."/>
            <person name="Roh S.W."/>
        </authorList>
    </citation>
    <scope>NUCLEOTIDE SEQUENCE [LARGE SCALE GENOMIC DNA]</scope>
    <source>
        <strain evidence="7 8">CBA3637</strain>
    </source>
</reference>
<evidence type="ECO:0000259" key="5">
    <source>
        <dbReference type="PROSITE" id="PS50111"/>
    </source>
</evidence>
<comment type="similarity">
    <text evidence="2">Belongs to the methyl-accepting chemotaxis (MCP) protein family.</text>
</comment>
<evidence type="ECO:0000256" key="2">
    <source>
        <dbReference type="ARBA" id="ARBA00029447"/>
    </source>
</evidence>
<dbReference type="SUPFAM" id="SSF58104">
    <property type="entry name" value="Methyl-accepting chemotaxis protein (MCP) signaling domain"/>
    <property type="match status" value="1"/>
</dbReference>
<dbReference type="InterPro" id="IPR004090">
    <property type="entry name" value="Chemotax_Me-accpt_rcpt"/>
</dbReference>
<dbReference type="GO" id="GO:0005886">
    <property type="term" value="C:plasma membrane"/>
    <property type="evidence" value="ECO:0007669"/>
    <property type="project" value="TreeGrafter"/>
</dbReference>
<dbReference type="AlphaFoldDB" id="A0A6P1MKL4"/>
<feature type="domain" description="HAMP" evidence="6">
    <location>
        <begin position="217"/>
        <end position="269"/>
    </location>
</feature>
<keyword evidence="4" id="KW-0812">Transmembrane</keyword>
<evidence type="ECO:0000256" key="1">
    <source>
        <dbReference type="ARBA" id="ARBA00022500"/>
    </source>
</evidence>
<dbReference type="InterPro" id="IPR004089">
    <property type="entry name" value="MCPsignal_dom"/>
</dbReference>
<dbReference type="SUPFAM" id="SSF158472">
    <property type="entry name" value="HAMP domain-like"/>
    <property type="match status" value="1"/>
</dbReference>
<name>A0A6P1MKL4_9FIRM</name>
<keyword evidence="3" id="KW-0807">Transducer</keyword>
<dbReference type="InterPro" id="IPR003660">
    <property type="entry name" value="HAMP_dom"/>
</dbReference>
<sequence>MRLTKLFTTPSLRRSITGSTILFIAVSSIMIGCISYYMAKLAIENSMGNTALSIVNSVVSIIDPEQFNNLQTKEDMQTNYYKDLQHRLNGVRNEIGLKYLYTMKVTEDGHYIYAVDGSNMTDSDFSSLGDEETDINNHYLKAFQGTANFGFISDKWGNSISAFVPIKNQSGTVVGILGADFNGDMMVNWLNRLKLFISVIVLLLLGAAFIAAYFVAKRITQPIKNLTEIADKLADGQVDVTMASDSLDEIGQLMTAFSKIVSNIQAQAHLAENLADRNLSVGIQIKSDKDVLNISLNKMLDNFSSIITEISNMSRHLAEQSDVLSTSSMSISHGAAEQASSIEKLNATLDVVSKQTLSNAQKSAEASNLTNIVKDDINAGNAKMQEMLKSMEEINNASRSIQDIIKTIDNIAFQTNILSLNASIEAARAGVAGKGFSVVAEEVGHLAKKSAEAARSTTNIIERSVRSVEAGMKTAQEAANVIGQIDIKIDEASNISNQITEISQVQAASIQQILAGLSQIAGIVEANVASTEESSATSVDLADHAARLKDVVTTFKIAE</sequence>
<dbReference type="SMART" id="SM00304">
    <property type="entry name" value="HAMP"/>
    <property type="match status" value="1"/>
</dbReference>
<evidence type="ECO:0000256" key="4">
    <source>
        <dbReference type="SAM" id="Phobius"/>
    </source>
</evidence>
<keyword evidence="1" id="KW-0145">Chemotaxis</keyword>
<keyword evidence="4" id="KW-0472">Membrane</keyword>
<dbReference type="EMBL" id="CP047591">
    <property type="protein sequence ID" value="QHI72578.1"/>
    <property type="molecule type" value="Genomic_DNA"/>
</dbReference>
<dbReference type="GO" id="GO:0004888">
    <property type="term" value="F:transmembrane signaling receptor activity"/>
    <property type="evidence" value="ECO:0007669"/>
    <property type="project" value="InterPro"/>
</dbReference>
<protein>
    <submittedName>
        <fullName evidence="7">HAMP domain-containing protein</fullName>
    </submittedName>
</protein>
<organism evidence="7 8">
    <name type="scientific">Aminipila terrae</name>
    <dbReference type="NCBI Taxonomy" id="2697030"/>
    <lineage>
        <taxon>Bacteria</taxon>
        <taxon>Bacillati</taxon>
        <taxon>Bacillota</taxon>
        <taxon>Clostridia</taxon>
        <taxon>Peptostreptococcales</taxon>
        <taxon>Anaerovoracaceae</taxon>
        <taxon>Aminipila</taxon>
    </lineage>
</organism>
<dbReference type="Gene3D" id="1.10.8.500">
    <property type="entry name" value="HAMP domain in histidine kinase"/>
    <property type="match status" value="1"/>
</dbReference>
<dbReference type="PRINTS" id="PR00260">
    <property type="entry name" value="CHEMTRNSDUCR"/>
</dbReference>
<proteinExistence type="inferred from homology"/>
<dbReference type="GO" id="GO:0007165">
    <property type="term" value="P:signal transduction"/>
    <property type="evidence" value="ECO:0007669"/>
    <property type="project" value="UniProtKB-KW"/>
</dbReference>
<dbReference type="SUPFAM" id="SSF103190">
    <property type="entry name" value="Sensory domain-like"/>
    <property type="match status" value="1"/>
</dbReference>
<dbReference type="Proteomes" id="UP000463883">
    <property type="component" value="Chromosome"/>
</dbReference>
<feature type="domain" description="Methyl-accepting transducer" evidence="5">
    <location>
        <begin position="313"/>
        <end position="542"/>
    </location>
</feature>
<keyword evidence="8" id="KW-1185">Reference proteome</keyword>
<dbReference type="PANTHER" id="PTHR43531:SF11">
    <property type="entry name" value="METHYL-ACCEPTING CHEMOTAXIS PROTEIN 3"/>
    <property type="match status" value="1"/>
</dbReference>
<gene>
    <name evidence="7" type="ORF">Ami3637_09365</name>
</gene>
<dbReference type="Pfam" id="PF00672">
    <property type="entry name" value="HAMP"/>
    <property type="match status" value="1"/>
</dbReference>
<evidence type="ECO:0000259" key="6">
    <source>
        <dbReference type="PROSITE" id="PS50885"/>
    </source>
</evidence>
<dbReference type="SMART" id="SM00283">
    <property type="entry name" value="MA"/>
    <property type="match status" value="1"/>
</dbReference>
<dbReference type="Pfam" id="PF00015">
    <property type="entry name" value="MCPsignal"/>
    <property type="match status" value="1"/>
</dbReference>
<dbReference type="CDD" id="cd06225">
    <property type="entry name" value="HAMP"/>
    <property type="match status" value="1"/>
</dbReference>
<dbReference type="InterPro" id="IPR029151">
    <property type="entry name" value="Sensor-like_sf"/>
</dbReference>
<dbReference type="InterPro" id="IPR051310">
    <property type="entry name" value="MCP_chemotaxis"/>
</dbReference>
<keyword evidence="4" id="KW-1133">Transmembrane helix</keyword>
<feature type="transmembrane region" description="Helical" evidence="4">
    <location>
        <begin position="20"/>
        <end position="39"/>
    </location>
</feature>
<evidence type="ECO:0000256" key="3">
    <source>
        <dbReference type="PROSITE-ProRule" id="PRU00284"/>
    </source>
</evidence>